<dbReference type="PIRSF" id="PIRSF000804">
    <property type="entry name" value="DNA_pol_III_b"/>
    <property type="match status" value="1"/>
</dbReference>
<dbReference type="Pfam" id="PF02768">
    <property type="entry name" value="DNA_pol3_beta_3"/>
    <property type="match status" value="1"/>
</dbReference>
<organism evidence="14">
    <name type="scientific">Desulfacinum infernum</name>
    <dbReference type="NCBI Taxonomy" id="35837"/>
    <lineage>
        <taxon>Bacteria</taxon>
        <taxon>Pseudomonadati</taxon>
        <taxon>Thermodesulfobacteriota</taxon>
        <taxon>Syntrophobacteria</taxon>
        <taxon>Syntrophobacterales</taxon>
        <taxon>Syntrophobacteraceae</taxon>
        <taxon>Desulfacinum</taxon>
    </lineage>
</organism>
<evidence type="ECO:0000256" key="8">
    <source>
        <dbReference type="ARBA" id="ARBA00022932"/>
    </source>
</evidence>
<keyword evidence="4 10" id="KW-0963">Cytoplasm</keyword>
<evidence type="ECO:0000259" key="11">
    <source>
        <dbReference type="Pfam" id="PF00712"/>
    </source>
</evidence>
<evidence type="ECO:0000256" key="1">
    <source>
        <dbReference type="ARBA" id="ARBA00004496"/>
    </source>
</evidence>
<dbReference type="InterPro" id="IPR022637">
    <property type="entry name" value="DNA_polIII_beta_cen"/>
</dbReference>
<evidence type="ECO:0000256" key="10">
    <source>
        <dbReference type="PIRNR" id="PIRNR000804"/>
    </source>
</evidence>
<reference evidence="14" key="1">
    <citation type="journal article" date="2020" name="mSystems">
        <title>Genome- and Community-Level Interaction Insights into Carbon Utilization and Element Cycling Functions of Hydrothermarchaeota in Hydrothermal Sediment.</title>
        <authorList>
            <person name="Zhou Z."/>
            <person name="Liu Y."/>
            <person name="Xu W."/>
            <person name="Pan J."/>
            <person name="Luo Z.H."/>
            <person name="Li M."/>
        </authorList>
    </citation>
    <scope>NUCLEOTIDE SEQUENCE [LARGE SCALE GENOMIC DNA]</scope>
    <source>
        <strain evidence="14">SpSt-456</strain>
    </source>
</reference>
<evidence type="ECO:0000256" key="5">
    <source>
        <dbReference type="ARBA" id="ARBA00022679"/>
    </source>
</evidence>
<dbReference type="InterPro" id="IPR022635">
    <property type="entry name" value="DNA_polIII_beta_C"/>
</dbReference>
<dbReference type="PANTHER" id="PTHR30478">
    <property type="entry name" value="DNA POLYMERASE III SUBUNIT BETA"/>
    <property type="match status" value="1"/>
</dbReference>
<evidence type="ECO:0000256" key="2">
    <source>
        <dbReference type="ARBA" id="ARBA00010752"/>
    </source>
</evidence>
<dbReference type="Gene3D" id="3.10.150.10">
    <property type="entry name" value="DNA Polymerase III, subunit A, domain 2"/>
    <property type="match status" value="1"/>
</dbReference>
<dbReference type="Pfam" id="PF02767">
    <property type="entry name" value="DNA_pol3_beta_2"/>
    <property type="match status" value="1"/>
</dbReference>
<dbReference type="PANTHER" id="PTHR30478:SF0">
    <property type="entry name" value="BETA SLIDING CLAMP"/>
    <property type="match status" value="1"/>
</dbReference>
<evidence type="ECO:0000256" key="4">
    <source>
        <dbReference type="ARBA" id="ARBA00022490"/>
    </source>
</evidence>
<sequence>MKWSVNREALVGALQKVVGVTEQKKTTMLVLSHVLLEATADNRLRLSATDLDISLRTSIDAEVDIPGQTTVPARKFLEGVKELKQERLHCDLSESHRLSITAGMVNYVLATIPAVDFPYFETINPAETHVLDSATVRRALESTVYAVPQEEDALSIPGMFWHRTAADRVRFVSSDGHRLALKEIPFPADAFFGSERGVVVPRKGILEIIRVLEKAETVSGAFHENRLILHTPDTYLSVHLLEEAFPQYELILPEAVSGGIEIPRAEFYAALRRMAVVTDASAMHVRFLISENLLGLEAGNVELGTAYEEIPVDYHGENFAVAFNIRYVMDVVQSFSGRILRFEWVDGYRGGVFRDPEDSSVLALIMPMMV</sequence>
<dbReference type="GO" id="GO:0009360">
    <property type="term" value="C:DNA polymerase III complex"/>
    <property type="evidence" value="ECO:0007669"/>
    <property type="project" value="InterPro"/>
</dbReference>
<dbReference type="Gene3D" id="3.70.10.10">
    <property type="match status" value="1"/>
</dbReference>
<comment type="subcellular location">
    <subcellularLocation>
        <location evidence="1 10">Cytoplasm</location>
    </subcellularLocation>
</comment>
<dbReference type="GO" id="GO:0006271">
    <property type="term" value="P:DNA strand elongation involved in DNA replication"/>
    <property type="evidence" value="ECO:0007669"/>
    <property type="project" value="TreeGrafter"/>
</dbReference>
<dbReference type="InterPro" id="IPR046938">
    <property type="entry name" value="DNA_clamp_sf"/>
</dbReference>
<dbReference type="NCBIfam" id="TIGR00663">
    <property type="entry name" value="dnan"/>
    <property type="match status" value="1"/>
</dbReference>
<dbReference type="GO" id="GO:0005737">
    <property type="term" value="C:cytoplasm"/>
    <property type="evidence" value="ECO:0007669"/>
    <property type="project" value="UniProtKB-SubCell"/>
</dbReference>
<feature type="domain" description="DNA polymerase III beta sliding clamp C-terminal" evidence="13">
    <location>
        <begin position="251"/>
        <end position="368"/>
    </location>
</feature>
<dbReference type="GO" id="GO:0003887">
    <property type="term" value="F:DNA-directed DNA polymerase activity"/>
    <property type="evidence" value="ECO:0007669"/>
    <property type="project" value="UniProtKB-UniRule"/>
</dbReference>
<evidence type="ECO:0000259" key="13">
    <source>
        <dbReference type="Pfam" id="PF02768"/>
    </source>
</evidence>
<evidence type="ECO:0000256" key="6">
    <source>
        <dbReference type="ARBA" id="ARBA00022695"/>
    </source>
</evidence>
<evidence type="ECO:0000256" key="7">
    <source>
        <dbReference type="ARBA" id="ARBA00022705"/>
    </source>
</evidence>
<comment type="function">
    <text evidence="10">Confers DNA tethering and processivity to DNA polymerases and other proteins. Acts as a clamp, forming a ring around DNA (a reaction catalyzed by the clamp-loading complex) which diffuses in an ATP-independent manner freely and bidirectionally along dsDNA. Initially characterized for its ability to contact the catalytic subunit of DNA polymerase III (Pol III), a complex, multichain enzyme responsible for most of the replicative synthesis in bacteria; Pol III exhibits 3'-5' exonuclease proofreading activity. The beta chain is required for initiation of replication as well as for processivity of DNA replication.</text>
</comment>
<evidence type="ECO:0000256" key="3">
    <source>
        <dbReference type="ARBA" id="ARBA00021035"/>
    </source>
</evidence>
<evidence type="ECO:0000256" key="9">
    <source>
        <dbReference type="ARBA" id="ARBA00023125"/>
    </source>
</evidence>
<protein>
    <recommendedName>
        <fullName evidence="3 10">Beta sliding clamp</fullName>
    </recommendedName>
</protein>
<feature type="domain" description="DNA polymerase III beta sliding clamp central" evidence="12">
    <location>
        <begin position="131"/>
        <end position="247"/>
    </location>
</feature>
<dbReference type="SUPFAM" id="SSF55979">
    <property type="entry name" value="DNA clamp"/>
    <property type="match status" value="3"/>
</dbReference>
<dbReference type="EMBL" id="DSTK01000044">
    <property type="protein sequence ID" value="HFK98866.1"/>
    <property type="molecule type" value="Genomic_DNA"/>
</dbReference>
<keyword evidence="9" id="KW-0238">DNA-binding</keyword>
<comment type="subunit">
    <text evidence="10">Forms a ring-shaped head-to-tail homodimer around DNA.</text>
</comment>
<comment type="caution">
    <text evidence="14">The sequence shown here is derived from an EMBL/GenBank/DDBJ whole genome shotgun (WGS) entry which is preliminary data.</text>
</comment>
<dbReference type="SMART" id="SM00480">
    <property type="entry name" value="POL3Bc"/>
    <property type="match status" value="1"/>
</dbReference>
<dbReference type="AlphaFoldDB" id="A0A831ZNW0"/>
<dbReference type="InterPro" id="IPR022634">
    <property type="entry name" value="DNA_polIII_beta_N"/>
</dbReference>
<feature type="domain" description="DNA polymerase III beta sliding clamp N-terminal" evidence="11">
    <location>
        <begin position="1"/>
        <end position="119"/>
    </location>
</feature>
<keyword evidence="6 10" id="KW-0548">Nucleotidyltransferase</keyword>
<accession>A0A831ZNW0</accession>
<name>A0A831ZNW0_9BACT</name>
<gene>
    <name evidence="14" type="primary">dnaN</name>
    <name evidence="14" type="ORF">ENS06_16260</name>
</gene>
<keyword evidence="5 10" id="KW-0808">Transferase</keyword>
<evidence type="ECO:0000313" key="14">
    <source>
        <dbReference type="EMBL" id="HFK98866.1"/>
    </source>
</evidence>
<dbReference type="CDD" id="cd00140">
    <property type="entry name" value="beta_clamp"/>
    <property type="match status" value="1"/>
</dbReference>
<dbReference type="InterPro" id="IPR001001">
    <property type="entry name" value="DNA_polIII_beta"/>
</dbReference>
<evidence type="ECO:0000259" key="12">
    <source>
        <dbReference type="Pfam" id="PF02767"/>
    </source>
</evidence>
<dbReference type="Pfam" id="PF00712">
    <property type="entry name" value="DNA_pol3_beta"/>
    <property type="match status" value="1"/>
</dbReference>
<dbReference type="GO" id="GO:0003677">
    <property type="term" value="F:DNA binding"/>
    <property type="evidence" value="ECO:0007669"/>
    <property type="project" value="UniProtKB-UniRule"/>
</dbReference>
<comment type="similarity">
    <text evidence="2 10">Belongs to the beta sliding clamp family.</text>
</comment>
<keyword evidence="7 10" id="KW-0235">DNA replication</keyword>
<proteinExistence type="inferred from homology"/>
<keyword evidence="8 10" id="KW-0239">DNA-directed DNA polymerase</keyword>
<dbReference type="GO" id="GO:0008408">
    <property type="term" value="F:3'-5' exonuclease activity"/>
    <property type="evidence" value="ECO:0007669"/>
    <property type="project" value="InterPro"/>
</dbReference>